<evidence type="ECO:0000256" key="1">
    <source>
        <dbReference type="SAM" id="MobiDB-lite"/>
    </source>
</evidence>
<reference evidence="2" key="1">
    <citation type="submission" date="2021-09" db="EMBL/GenBank/DDBJ databases">
        <authorList>
            <person name="Martin H S."/>
        </authorList>
    </citation>
    <scope>NUCLEOTIDE SEQUENCE</scope>
</reference>
<dbReference type="EMBL" id="CAKASE010000066">
    <property type="protein sequence ID" value="CAG9570689.1"/>
    <property type="molecule type" value="Genomic_DNA"/>
</dbReference>
<name>A0A8J2R3R8_9NEOP</name>
<feature type="compositionally biased region" description="Basic and acidic residues" evidence="1">
    <location>
        <begin position="37"/>
        <end position="77"/>
    </location>
</feature>
<organism evidence="2 3">
    <name type="scientific">Danaus chrysippus</name>
    <name type="common">African queen</name>
    <dbReference type="NCBI Taxonomy" id="151541"/>
    <lineage>
        <taxon>Eukaryota</taxon>
        <taxon>Metazoa</taxon>
        <taxon>Ecdysozoa</taxon>
        <taxon>Arthropoda</taxon>
        <taxon>Hexapoda</taxon>
        <taxon>Insecta</taxon>
        <taxon>Pterygota</taxon>
        <taxon>Neoptera</taxon>
        <taxon>Endopterygota</taxon>
        <taxon>Lepidoptera</taxon>
        <taxon>Glossata</taxon>
        <taxon>Ditrysia</taxon>
        <taxon>Papilionoidea</taxon>
        <taxon>Nymphalidae</taxon>
        <taxon>Danainae</taxon>
        <taxon>Danaini</taxon>
        <taxon>Danaina</taxon>
        <taxon>Danaus</taxon>
        <taxon>Anosia</taxon>
    </lineage>
</organism>
<protein>
    <submittedName>
        <fullName evidence="2">(African queen) hypothetical protein</fullName>
    </submittedName>
</protein>
<gene>
    <name evidence="2" type="ORF">DCHRY22_LOCUS9379</name>
</gene>
<evidence type="ECO:0000313" key="3">
    <source>
        <dbReference type="Proteomes" id="UP000789524"/>
    </source>
</evidence>
<comment type="caution">
    <text evidence="2">The sequence shown here is derived from an EMBL/GenBank/DDBJ whole genome shotgun (WGS) entry which is preliminary data.</text>
</comment>
<accession>A0A8J2R3R8</accession>
<sequence length="77" mass="8852">MTLPYLQRRWSGTTAVGACEEELKSVESNLQNLVTKSLEEQNTHGGFLREGRKKEDHRGRLPESHDRNRTRKKTGDS</sequence>
<dbReference type="AlphaFoldDB" id="A0A8J2R3R8"/>
<proteinExistence type="predicted"/>
<feature type="region of interest" description="Disordered" evidence="1">
    <location>
        <begin position="36"/>
        <end position="77"/>
    </location>
</feature>
<dbReference type="Proteomes" id="UP000789524">
    <property type="component" value="Unassembled WGS sequence"/>
</dbReference>
<evidence type="ECO:0000313" key="2">
    <source>
        <dbReference type="EMBL" id="CAG9570689.1"/>
    </source>
</evidence>
<keyword evidence="3" id="KW-1185">Reference proteome</keyword>